<evidence type="ECO:0000256" key="6">
    <source>
        <dbReference type="ARBA" id="ARBA00022989"/>
    </source>
</evidence>
<keyword evidence="7" id="KW-0406">Ion transport</keyword>
<dbReference type="PIRSF" id="PIRSF006603">
    <property type="entry name" value="DinF"/>
    <property type="match status" value="1"/>
</dbReference>
<feature type="transmembrane region" description="Helical" evidence="10">
    <location>
        <begin position="62"/>
        <end position="83"/>
    </location>
</feature>
<dbReference type="STRING" id="1123501.Wenmar_02720"/>
<feature type="transmembrane region" description="Helical" evidence="10">
    <location>
        <begin position="239"/>
        <end position="267"/>
    </location>
</feature>
<evidence type="ECO:0000256" key="2">
    <source>
        <dbReference type="ARBA" id="ARBA00022448"/>
    </source>
</evidence>
<dbReference type="InterPro" id="IPR050222">
    <property type="entry name" value="MATE_MdtK"/>
</dbReference>
<evidence type="ECO:0000256" key="8">
    <source>
        <dbReference type="ARBA" id="ARBA00023136"/>
    </source>
</evidence>
<keyword evidence="12" id="KW-1185">Reference proteome</keyword>
<keyword evidence="6 10" id="KW-1133">Transmembrane helix</keyword>
<dbReference type="PANTHER" id="PTHR43298">
    <property type="entry name" value="MULTIDRUG RESISTANCE PROTEIN NORM-RELATED"/>
    <property type="match status" value="1"/>
</dbReference>
<accession>A0A0D0Q9D9</accession>
<evidence type="ECO:0000256" key="5">
    <source>
        <dbReference type="ARBA" id="ARBA00022692"/>
    </source>
</evidence>
<sequence>MTRPIPTTFRGHARALVTLGLPLVGSAVAGFAIHMTDVIMLGWYDVIALASATIATSFWFNLWILGAGFGNAVSPMVASAIAAGDETRARRVTRMAFWLSAGYALLMVPTLWWSEAVFLWIGQEPEVASLAQAYLRIAVWGMFPALAANVMRNYLGAQGLTAVQLWVTLGGVALNGLCNYALIFGNLGLPELGIRGAAIASIAVQTATLAVLVWYAEWRLPEVRLFQRLWRDDAEARRDVFRLGLPIGLTSLSEGGLFTASAVMMGWVGAVPLAAHGIALQLAALTFMFHVGMSQAATIRAGGAYGRRDETELRAVGRAAIVIGLGFGAVVVLTFLSIPETLVALFVDPAEPTRAQLIAIGGTLVLMAALFQFVDAGQIIALSLLRGVQDTAVPMWLAVVSYWLIGLPASYLFGFVFGMGAVGIWLGLTFGLGTAAATMMVRFWGRSVRIATPTG</sequence>
<proteinExistence type="predicted"/>
<keyword evidence="5 10" id="KW-0812">Transmembrane</keyword>
<feature type="transmembrane region" description="Helical" evidence="10">
    <location>
        <begin position="163"/>
        <end position="184"/>
    </location>
</feature>
<dbReference type="GO" id="GO:0042910">
    <property type="term" value="F:xenobiotic transmembrane transporter activity"/>
    <property type="evidence" value="ECO:0007669"/>
    <property type="project" value="InterPro"/>
</dbReference>
<keyword evidence="8 10" id="KW-0472">Membrane</keyword>
<keyword evidence="3" id="KW-0050">Antiport</keyword>
<dbReference type="OrthoDB" id="9780160at2"/>
<evidence type="ECO:0000256" key="7">
    <source>
        <dbReference type="ARBA" id="ARBA00023065"/>
    </source>
</evidence>
<name>A0A0D0Q9D9_9RHOB</name>
<reference evidence="11 12" key="1">
    <citation type="submission" date="2013-01" db="EMBL/GenBank/DDBJ databases">
        <authorList>
            <person name="Fiebig A."/>
            <person name="Goeker M."/>
            <person name="Klenk H.-P.P."/>
        </authorList>
    </citation>
    <scope>NUCLEOTIDE SEQUENCE [LARGE SCALE GENOMIC DNA]</scope>
    <source>
        <strain evidence="11 12">DSM 24838</strain>
    </source>
</reference>
<organism evidence="11 12">
    <name type="scientific">Wenxinia marina DSM 24838</name>
    <dbReference type="NCBI Taxonomy" id="1123501"/>
    <lineage>
        <taxon>Bacteria</taxon>
        <taxon>Pseudomonadati</taxon>
        <taxon>Pseudomonadota</taxon>
        <taxon>Alphaproteobacteria</taxon>
        <taxon>Rhodobacterales</taxon>
        <taxon>Roseobacteraceae</taxon>
        <taxon>Wenxinia</taxon>
    </lineage>
</organism>
<evidence type="ECO:0000256" key="3">
    <source>
        <dbReference type="ARBA" id="ARBA00022449"/>
    </source>
</evidence>
<dbReference type="Proteomes" id="UP000035100">
    <property type="component" value="Unassembled WGS sequence"/>
</dbReference>
<dbReference type="GO" id="GO:0005886">
    <property type="term" value="C:plasma membrane"/>
    <property type="evidence" value="ECO:0007669"/>
    <property type="project" value="UniProtKB-SubCell"/>
</dbReference>
<keyword evidence="4" id="KW-1003">Cell membrane</keyword>
<dbReference type="eggNOG" id="COG0534">
    <property type="taxonomic scope" value="Bacteria"/>
</dbReference>
<dbReference type="EMBL" id="AONG01000012">
    <property type="protein sequence ID" value="KIQ68987.1"/>
    <property type="molecule type" value="Genomic_DNA"/>
</dbReference>
<feature type="transmembrane region" description="Helical" evidence="10">
    <location>
        <begin position="273"/>
        <end position="294"/>
    </location>
</feature>
<feature type="transmembrane region" description="Helical" evidence="10">
    <location>
        <begin position="358"/>
        <end position="384"/>
    </location>
</feature>
<dbReference type="GO" id="GO:0006811">
    <property type="term" value="P:monoatomic ion transport"/>
    <property type="evidence" value="ECO:0007669"/>
    <property type="project" value="UniProtKB-KW"/>
</dbReference>
<feature type="transmembrane region" description="Helical" evidence="10">
    <location>
        <begin position="396"/>
        <end position="417"/>
    </location>
</feature>
<keyword evidence="2" id="KW-0813">Transport</keyword>
<dbReference type="Pfam" id="PF01554">
    <property type="entry name" value="MatE"/>
    <property type="match status" value="2"/>
</dbReference>
<feature type="transmembrane region" description="Helical" evidence="10">
    <location>
        <begin position="196"/>
        <end position="218"/>
    </location>
</feature>
<protein>
    <recommendedName>
        <fullName evidence="9">Multidrug-efflux transporter</fullName>
    </recommendedName>
</protein>
<feature type="transmembrane region" description="Helical" evidence="10">
    <location>
        <begin position="423"/>
        <end position="444"/>
    </location>
</feature>
<evidence type="ECO:0000256" key="1">
    <source>
        <dbReference type="ARBA" id="ARBA00004429"/>
    </source>
</evidence>
<gene>
    <name evidence="11" type="ORF">Wenmar_02720</name>
</gene>
<dbReference type="InterPro" id="IPR048279">
    <property type="entry name" value="MdtK-like"/>
</dbReference>
<evidence type="ECO:0000313" key="12">
    <source>
        <dbReference type="Proteomes" id="UP000035100"/>
    </source>
</evidence>
<feature type="transmembrane region" description="Helical" evidence="10">
    <location>
        <begin position="133"/>
        <end position="151"/>
    </location>
</feature>
<dbReference type="InterPro" id="IPR002528">
    <property type="entry name" value="MATE_fam"/>
</dbReference>
<feature type="transmembrane region" description="Helical" evidence="10">
    <location>
        <begin position="12"/>
        <end position="31"/>
    </location>
</feature>
<comment type="caution">
    <text evidence="11">The sequence shown here is derived from an EMBL/GenBank/DDBJ whole genome shotgun (WGS) entry which is preliminary data.</text>
</comment>
<evidence type="ECO:0000256" key="9">
    <source>
        <dbReference type="ARBA" id="ARBA00031636"/>
    </source>
</evidence>
<dbReference type="NCBIfam" id="TIGR00797">
    <property type="entry name" value="matE"/>
    <property type="match status" value="1"/>
</dbReference>
<evidence type="ECO:0000256" key="10">
    <source>
        <dbReference type="SAM" id="Phobius"/>
    </source>
</evidence>
<feature type="transmembrane region" description="Helical" evidence="10">
    <location>
        <begin position="315"/>
        <end position="338"/>
    </location>
</feature>
<dbReference type="RefSeq" id="WP_018301615.1">
    <property type="nucleotide sequence ID" value="NZ_KB902277.1"/>
</dbReference>
<dbReference type="CDD" id="cd13131">
    <property type="entry name" value="MATE_NorM_like"/>
    <property type="match status" value="1"/>
</dbReference>
<dbReference type="PANTHER" id="PTHR43298:SF2">
    <property type="entry name" value="FMN_FAD EXPORTER YEEO-RELATED"/>
    <property type="match status" value="1"/>
</dbReference>
<dbReference type="GO" id="GO:0015297">
    <property type="term" value="F:antiporter activity"/>
    <property type="evidence" value="ECO:0007669"/>
    <property type="project" value="UniProtKB-KW"/>
</dbReference>
<evidence type="ECO:0000256" key="4">
    <source>
        <dbReference type="ARBA" id="ARBA00022475"/>
    </source>
</evidence>
<feature type="transmembrane region" description="Helical" evidence="10">
    <location>
        <begin position="95"/>
        <end position="113"/>
    </location>
</feature>
<comment type="subcellular location">
    <subcellularLocation>
        <location evidence="1">Cell inner membrane</location>
        <topology evidence="1">Multi-pass membrane protein</topology>
    </subcellularLocation>
</comment>
<evidence type="ECO:0000313" key="11">
    <source>
        <dbReference type="EMBL" id="KIQ68987.1"/>
    </source>
</evidence>
<dbReference type="AlphaFoldDB" id="A0A0D0Q9D9"/>